<dbReference type="EMBL" id="CAJNYV010001803">
    <property type="protein sequence ID" value="CAF3437612.1"/>
    <property type="molecule type" value="Genomic_DNA"/>
</dbReference>
<dbReference type="Proteomes" id="UP000663838">
    <property type="component" value="Unassembled WGS sequence"/>
</dbReference>
<comment type="caution">
    <text evidence="2">The sequence shown here is derived from an EMBL/GenBank/DDBJ whole genome shotgun (WGS) entry which is preliminary data.</text>
</comment>
<evidence type="ECO:0000313" key="1">
    <source>
        <dbReference type="EMBL" id="CAF3437612.1"/>
    </source>
</evidence>
<sequence>GSIGPFSNCVGEHPWEIYVEEDAASGWEIYVEQDTASGWEIYVEQDTTSGWEIYEEDETESVLIGGQLNNSARVEHQGEFSSV</sequence>
<evidence type="ECO:0000313" key="2">
    <source>
        <dbReference type="EMBL" id="CAF4889749.1"/>
    </source>
</evidence>
<dbReference type="AlphaFoldDB" id="A0A821UGF5"/>
<feature type="non-terminal residue" evidence="2">
    <location>
        <position position="1"/>
    </location>
</feature>
<dbReference type="EMBL" id="CAJOBS010004880">
    <property type="protein sequence ID" value="CAF4889749.1"/>
    <property type="molecule type" value="Genomic_DNA"/>
</dbReference>
<organism evidence="2 3">
    <name type="scientific">Rotaria socialis</name>
    <dbReference type="NCBI Taxonomy" id="392032"/>
    <lineage>
        <taxon>Eukaryota</taxon>
        <taxon>Metazoa</taxon>
        <taxon>Spiralia</taxon>
        <taxon>Gnathifera</taxon>
        <taxon>Rotifera</taxon>
        <taxon>Eurotatoria</taxon>
        <taxon>Bdelloidea</taxon>
        <taxon>Philodinida</taxon>
        <taxon>Philodinidae</taxon>
        <taxon>Rotaria</taxon>
    </lineage>
</organism>
<name>A0A821UGF5_9BILA</name>
<proteinExistence type="predicted"/>
<protein>
    <submittedName>
        <fullName evidence="2">Uncharacterized protein</fullName>
    </submittedName>
</protein>
<dbReference type="Proteomes" id="UP000663865">
    <property type="component" value="Unassembled WGS sequence"/>
</dbReference>
<evidence type="ECO:0000313" key="3">
    <source>
        <dbReference type="Proteomes" id="UP000663838"/>
    </source>
</evidence>
<accession>A0A821UGF5</accession>
<reference evidence="2" key="1">
    <citation type="submission" date="2021-02" db="EMBL/GenBank/DDBJ databases">
        <authorList>
            <person name="Nowell W R."/>
        </authorList>
    </citation>
    <scope>NUCLEOTIDE SEQUENCE</scope>
</reference>
<gene>
    <name evidence="1" type="ORF">KIK155_LOCUS11358</name>
    <name evidence="2" type="ORF">TOA249_LOCUS29908</name>
</gene>